<dbReference type="InterPro" id="IPR009051">
    <property type="entry name" value="Helical_ferredxn"/>
</dbReference>
<dbReference type="PANTHER" id="PTHR42783">
    <property type="entry name" value="GLUTAMATE SYNTHASE [NADPH] SMALL CHAIN"/>
    <property type="match status" value="1"/>
</dbReference>
<dbReference type="Gene3D" id="1.10.1060.10">
    <property type="entry name" value="Alpha-helical ferredoxin"/>
    <property type="match status" value="1"/>
</dbReference>
<dbReference type="Pfam" id="PF12838">
    <property type="entry name" value="Fer4_7"/>
    <property type="match status" value="1"/>
</dbReference>
<dbReference type="GO" id="GO:0016491">
    <property type="term" value="F:oxidoreductase activity"/>
    <property type="evidence" value="ECO:0007669"/>
    <property type="project" value="InterPro"/>
</dbReference>
<accession>I1X567</accession>
<dbReference type="InterPro" id="IPR017896">
    <property type="entry name" value="4Fe4S_Fe-S-bd"/>
</dbReference>
<protein>
    <submittedName>
        <fullName evidence="5">Intracellular sulfur oxidation protein DsrL</fullName>
    </submittedName>
</protein>
<evidence type="ECO:0000256" key="1">
    <source>
        <dbReference type="ARBA" id="ARBA00022723"/>
    </source>
</evidence>
<gene>
    <name evidence="5" type="primary">dsrL</name>
    <name evidence="5" type="ORF">ws034A6_0011</name>
</gene>
<dbReference type="InterPro" id="IPR036188">
    <property type="entry name" value="FAD/NAD-bd_sf"/>
</dbReference>
<dbReference type="Gene3D" id="3.30.70.20">
    <property type="match status" value="1"/>
</dbReference>
<organism evidence="5">
    <name type="scientific">uncultured bacterium ws034A6</name>
    <dbReference type="NCBI Taxonomy" id="1131824"/>
    <lineage>
        <taxon>Bacteria</taxon>
        <taxon>environmental samples</taxon>
    </lineage>
</organism>
<evidence type="ECO:0000256" key="3">
    <source>
        <dbReference type="ARBA" id="ARBA00023014"/>
    </source>
</evidence>
<reference evidence="5" key="1">
    <citation type="journal article" date="2012" name="ISME J.">
        <title>Roseobacter clade bacteria are abundant in coastal sediments and encode a novel combination of sulfur oxidation genes.</title>
        <authorList>
            <person name="Lenk S."/>
            <person name="Moraru C."/>
            <person name="Hahnke S."/>
            <person name="Arnds J."/>
            <person name="Richter M."/>
            <person name="Kube M."/>
            <person name="Reinhardt R."/>
            <person name="Brinkhoff T."/>
            <person name="Harder J."/>
            <person name="Amann R."/>
            <person name="Mussmann M."/>
        </authorList>
    </citation>
    <scope>NUCLEOTIDE SEQUENCE</scope>
</reference>
<keyword evidence="3" id="KW-0411">Iron-sulfur</keyword>
<dbReference type="PROSITE" id="PS51379">
    <property type="entry name" value="4FE4S_FER_2"/>
    <property type="match status" value="2"/>
</dbReference>
<evidence type="ECO:0000256" key="2">
    <source>
        <dbReference type="ARBA" id="ARBA00023004"/>
    </source>
</evidence>
<dbReference type="SUPFAM" id="SSF51971">
    <property type="entry name" value="Nucleotide-binding domain"/>
    <property type="match status" value="1"/>
</dbReference>
<keyword evidence="2" id="KW-0408">Iron</keyword>
<feature type="domain" description="4Fe-4S ferredoxin-type" evidence="4">
    <location>
        <begin position="590"/>
        <end position="611"/>
    </location>
</feature>
<sequence>MEKGDLTFRRFEEGDYTYKRKGDDIFNEDKSYKCPTYVHRTPPCQGSCPSGEDIRGWLQIVRGIEKPSGDMSMEEYAFRRSTDANPFPSMMGRVCPAPCQDGCNRNNVEDFVGINAVEQFIGDSAFEKKFTFDNSAPLSGKKIAIIGGGPAGMAAAYQLRRLGHGSTIFDDHDELGGMMRYGIPGYRTPRDVLNHECQRIVDMGGVELRMNTRVGKDVSIEEIEKEYDAILWALGCKSGRNLPVPNSDAPNCVTGVAFLEAFNKGTMQVTADKVVCVGGGDTSIDVVSVARRLGKIDMMGKEDRPEQVIGGYVAHDSAFAAAREGAEVTLTSLFEREEMTATEHEVHDALHEGVRIDNGVMPLEVILDDDGRAKILKMCKCTMEEGRPIPVEGTEYEIECDLIVSAIGQGGDLSEGLESLDNGRGLIDADAFYQVPGREGHFVAGDIVRPHLLTTAIGQASIASESIDHYLKQEDQKKRPKVDVHHFELLQKLTETNLTPSEYDPDEQGDLRGTASADYAVHNFEDRSSAEIIASDRLFLGHFPYTPRNKRSAHGPSADEVLGHFAERGIGLTTETAIEEAGRCMSCGMCFECDNCVIYCPQDAIFRVKKDKATMGRYVDTDYDKCIGCHICADVCPTGYIDMAMGDH</sequence>
<name>I1X567_9BACT</name>
<dbReference type="Gene3D" id="3.50.50.60">
    <property type="entry name" value="FAD/NAD(P)-binding domain"/>
    <property type="match status" value="2"/>
</dbReference>
<keyword evidence="1" id="KW-0479">Metal-binding</keyword>
<dbReference type="EMBL" id="JQ256787">
    <property type="protein sequence ID" value="AFI78642.1"/>
    <property type="molecule type" value="Genomic_DNA"/>
</dbReference>
<dbReference type="NCBIfam" id="NF009410">
    <property type="entry name" value="PRK12771.1"/>
    <property type="match status" value="1"/>
</dbReference>
<dbReference type="GO" id="GO:0051536">
    <property type="term" value="F:iron-sulfur cluster binding"/>
    <property type="evidence" value="ECO:0007669"/>
    <property type="project" value="UniProtKB-KW"/>
</dbReference>
<dbReference type="PROSITE" id="PS00198">
    <property type="entry name" value="4FE4S_FER_1"/>
    <property type="match status" value="1"/>
</dbReference>
<dbReference type="InterPro" id="IPR017900">
    <property type="entry name" value="4Fe4S_Fe_S_CS"/>
</dbReference>
<dbReference type="InterPro" id="IPR028261">
    <property type="entry name" value="DPD_II"/>
</dbReference>
<dbReference type="GO" id="GO:0046872">
    <property type="term" value="F:metal ion binding"/>
    <property type="evidence" value="ECO:0007669"/>
    <property type="project" value="UniProtKB-KW"/>
</dbReference>
<dbReference type="SUPFAM" id="SSF54862">
    <property type="entry name" value="4Fe-4S ferredoxins"/>
    <property type="match status" value="1"/>
</dbReference>
<evidence type="ECO:0000259" key="4">
    <source>
        <dbReference type="PROSITE" id="PS51379"/>
    </source>
</evidence>
<dbReference type="InterPro" id="IPR023753">
    <property type="entry name" value="FAD/NAD-binding_dom"/>
</dbReference>
<dbReference type="Pfam" id="PF07992">
    <property type="entry name" value="Pyr_redox_2"/>
    <property type="match status" value="1"/>
</dbReference>
<dbReference type="Pfam" id="PF14691">
    <property type="entry name" value="Fer4_20"/>
    <property type="match status" value="1"/>
</dbReference>
<proteinExistence type="predicted"/>
<dbReference type="AlphaFoldDB" id="I1X567"/>
<dbReference type="PRINTS" id="PR00419">
    <property type="entry name" value="ADXRDTASE"/>
</dbReference>
<feature type="domain" description="4Fe-4S ferredoxin-type" evidence="4">
    <location>
        <begin position="617"/>
        <end position="646"/>
    </location>
</feature>
<dbReference type="PANTHER" id="PTHR42783:SF3">
    <property type="entry name" value="GLUTAMATE SYNTHASE [NADPH] SMALL CHAIN-RELATED"/>
    <property type="match status" value="1"/>
</dbReference>
<evidence type="ECO:0000313" key="5">
    <source>
        <dbReference type="EMBL" id="AFI78642.1"/>
    </source>
</evidence>